<protein>
    <submittedName>
        <fullName evidence="1">Glycosyltransferase family 17 protein</fullName>
    </submittedName>
</protein>
<evidence type="ECO:0000313" key="2">
    <source>
        <dbReference type="Proteomes" id="UP000011668"/>
    </source>
</evidence>
<dbReference type="InterPro" id="IPR006813">
    <property type="entry name" value="Glyco_trans_17"/>
</dbReference>
<dbReference type="GO" id="GO:0016020">
    <property type="term" value="C:membrane"/>
    <property type="evidence" value="ECO:0007669"/>
    <property type="project" value="InterPro"/>
</dbReference>
<keyword evidence="2" id="KW-1185">Reference proteome</keyword>
<dbReference type="Pfam" id="PF04724">
    <property type="entry name" value="Glyco_transf_17"/>
    <property type="match status" value="1"/>
</dbReference>
<dbReference type="STRING" id="983506.L8WQ45"/>
<sequence length="1257" mass="143406">MRNFLEYLAIELLIQPAQINLKPVRILHKFIPARGFYREARPHEGSIYMPIDSDSGQWQRITLDGLESRLTMACDAPHFQPYALDPSQDLAVMVPKQSGHSTPSWRDVEIHLCSIKSGRAHPLALYSKFKVTPRSDVGVSWRLFIFDDACILKNRLVVRLDYFSDSSVQVLSDIVTWDWTTGTLLHRISLPVEHCRHTFLDESHLAVHSIIIPRYRTPDDGPSTLLSIYPLSTSSPASNCTGPNFRLQFASTLSPLIEFAFPELLEGVSLYSHSHKICSTTIQRSLLPGFVYSLAVTLCLSITLVGESEWRRFDIYVSGSKLRGHLDLGKSGIIPWEEWGEDATRWLEDYGNLPHEFWTPPGPRYFEIGRAKTRSSAGSIVTIDFHELPFRRYLCRASVYGNKYRVLRMADQTKVIDKDNPSIVDGFFEHPVVSRLPYMITTKGWNEKQWGTWVVDGEHLIKMNNIKSLETYKNVHPAVAAFLLLYKARVYWPVIFQHYHTDKLEKTGSCSRTNVPREWKQARAKVATQYQIQNTISYASRPLWDKPEGPANIIPHFYALGLEPSPAICKLHETEPREQDRQVWDAVLFSTELDLLEVRLNELDGVVDRFFVVESDRTFTGIPKKPVLQDALLSPQFARFRPKITYQLHPGRVPNKGESPFNVEREHRLAMTKLINSAISPPLTAAPLVIMSDVDEIPAAHTIALVKKCAFPRVLHLQLRNYVYSFEWPSGWRSWRAQVEEWGPKSQYVHSYSKARGDHILWDAGCFCFKTIEEFVTKMRGYSHADRIGGDMSLLDPKRIQETICSGRDIFNMLPEVRHFFYAQLNQLTARAGIHGKCAASTRSGVPTLTILTAQYKEMFELMHPEEFAVSLRGCAFHLGCRPRQAYCGRSYRDSARRLGHFVFFHFWTWDFLFHSVPGSWIVSTSRLDVCDTQLCATHHMTSNRMGVRVFLGYYARASKRLCAYMRLACAVLHHPVLDWTNREWCVRLGKSLIHPLFPCIYACLGCSFVISFILVGVLEIAFSLGLWLDALERWPVVVLERWSTSLSSLSWSIPSLAGYRSRLECAVTWGWALDIGFLDLFRAICSYGLVPSSPLEVVVHSYLRGSTTCSLIIGNSTPLDTRNYYYAWISCPFPPRTMITPYYSVGCRLCVQSLNRGKPVSYGVTLLDPTSRITTLLAGSARGWLGELNFYLWDESLFLDVHWKETRDVVTSMIRGRFGSFSRANVTVTQVEISGRGTPICTRACGSVWVSLAWRM</sequence>
<accession>L8WQ45</accession>
<name>L8WQ45_THACA</name>
<reference evidence="1 2" key="1">
    <citation type="journal article" date="2013" name="Nat. Commun.">
        <title>The evolution and pathogenic mechanisms of the rice sheath blight pathogen.</title>
        <authorList>
            <person name="Zheng A."/>
            <person name="Lin R."/>
            <person name="Xu L."/>
            <person name="Qin P."/>
            <person name="Tang C."/>
            <person name="Ai P."/>
            <person name="Zhang D."/>
            <person name="Liu Y."/>
            <person name="Sun Z."/>
            <person name="Feng H."/>
            <person name="Wang Y."/>
            <person name="Chen Y."/>
            <person name="Liang X."/>
            <person name="Fu R."/>
            <person name="Li Q."/>
            <person name="Zhang J."/>
            <person name="Yu X."/>
            <person name="Xie Z."/>
            <person name="Ding L."/>
            <person name="Guan P."/>
            <person name="Tang J."/>
            <person name="Liang Y."/>
            <person name="Wang S."/>
            <person name="Deng Q."/>
            <person name="Li S."/>
            <person name="Zhu J."/>
            <person name="Wang L."/>
            <person name="Liu H."/>
            <person name="Li P."/>
        </authorList>
    </citation>
    <scope>NUCLEOTIDE SEQUENCE [LARGE SCALE GENOMIC DNA]</scope>
    <source>
        <strain evidence="2">AG-1 IA</strain>
    </source>
</reference>
<comment type="caution">
    <text evidence="1">The sequence shown here is derived from an EMBL/GenBank/DDBJ whole genome shotgun (WGS) entry which is preliminary data.</text>
</comment>
<organism evidence="1 2">
    <name type="scientific">Thanatephorus cucumeris (strain AG1-IA)</name>
    <name type="common">Rice sheath blight fungus</name>
    <name type="synonym">Rhizoctonia solani</name>
    <dbReference type="NCBI Taxonomy" id="983506"/>
    <lineage>
        <taxon>Eukaryota</taxon>
        <taxon>Fungi</taxon>
        <taxon>Dikarya</taxon>
        <taxon>Basidiomycota</taxon>
        <taxon>Agaricomycotina</taxon>
        <taxon>Agaricomycetes</taxon>
        <taxon>Cantharellales</taxon>
        <taxon>Ceratobasidiaceae</taxon>
        <taxon>Rhizoctonia</taxon>
        <taxon>Rhizoctonia solani AG-1</taxon>
    </lineage>
</organism>
<dbReference type="Proteomes" id="UP000011668">
    <property type="component" value="Unassembled WGS sequence"/>
</dbReference>
<dbReference type="OrthoDB" id="6474464at2759"/>
<gene>
    <name evidence="1" type="ORF">AG1IA_05708</name>
</gene>
<dbReference type="HOGENOM" id="CLU_265207_0_0_1"/>
<dbReference type="AlphaFoldDB" id="L8WQ45"/>
<dbReference type="PANTHER" id="PTHR12224:SF0">
    <property type="entry name" value="BETA-1,4-MANNOSYL-GLYCOPROTEIN 4-BETA-N-ACETYLGLUCOSAMINYLTRANSFERASE"/>
    <property type="match status" value="1"/>
</dbReference>
<dbReference type="GO" id="GO:0006044">
    <property type="term" value="P:N-acetylglucosamine metabolic process"/>
    <property type="evidence" value="ECO:0007669"/>
    <property type="project" value="TreeGrafter"/>
</dbReference>
<evidence type="ECO:0000313" key="1">
    <source>
        <dbReference type="EMBL" id="ELU40261.1"/>
    </source>
</evidence>
<keyword evidence="1" id="KW-0808">Transferase</keyword>
<proteinExistence type="predicted"/>
<dbReference type="GO" id="GO:0003830">
    <property type="term" value="F:beta-1,4-mannosylglycoprotein 4-beta-N-acetylglucosaminyltransferase activity"/>
    <property type="evidence" value="ECO:0007669"/>
    <property type="project" value="InterPro"/>
</dbReference>
<dbReference type="PANTHER" id="PTHR12224">
    <property type="entry name" value="BETA-1,4-MANNOSYL-GLYCOPROTEIN BETA-1,4-N-ACETYLGLUCOSAMINYL-TRANSFERASE"/>
    <property type="match status" value="1"/>
</dbReference>
<dbReference type="EMBL" id="AFRT01001471">
    <property type="protein sequence ID" value="ELU40261.1"/>
    <property type="molecule type" value="Genomic_DNA"/>
</dbReference>